<dbReference type="EMBL" id="SIHI01000001">
    <property type="protein sequence ID" value="TWT58476.1"/>
    <property type="molecule type" value="Genomic_DNA"/>
</dbReference>
<reference evidence="3 4" key="1">
    <citation type="submission" date="2019-02" db="EMBL/GenBank/DDBJ databases">
        <title>Deep-cultivation of Planctomycetes and their phenomic and genomic characterization uncovers novel biology.</title>
        <authorList>
            <person name="Wiegand S."/>
            <person name="Jogler M."/>
            <person name="Boedeker C."/>
            <person name="Pinto D."/>
            <person name="Vollmers J."/>
            <person name="Rivas-Marin E."/>
            <person name="Kohn T."/>
            <person name="Peeters S.H."/>
            <person name="Heuer A."/>
            <person name="Rast P."/>
            <person name="Oberbeckmann S."/>
            <person name="Bunk B."/>
            <person name="Jeske O."/>
            <person name="Meyerdierks A."/>
            <person name="Storesund J.E."/>
            <person name="Kallscheuer N."/>
            <person name="Luecker S."/>
            <person name="Lage O.M."/>
            <person name="Pohl T."/>
            <person name="Merkel B.J."/>
            <person name="Hornburger P."/>
            <person name="Mueller R.-W."/>
            <person name="Bruemmer F."/>
            <person name="Labrenz M."/>
            <person name="Spormann A.M."/>
            <person name="Op Den Camp H."/>
            <person name="Overmann J."/>
            <person name="Amann R."/>
            <person name="Jetten M.S.M."/>
            <person name="Mascher T."/>
            <person name="Medema M.H."/>
            <person name="Devos D.P."/>
            <person name="Kaster A.-K."/>
            <person name="Ovreas L."/>
            <person name="Rohde M."/>
            <person name="Galperin M.Y."/>
            <person name="Jogler C."/>
        </authorList>
    </citation>
    <scope>NUCLEOTIDE SEQUENCE [LARGE SCALE GENOMIC DNA]</scope>
    <source>
        <strain evidence="3 4">KOR42</strain>
    </source>
</reference>
<comment type="caution">
    <text evidence="3">The sequence shown here is derived from an EMBL/GenBank/DDBJ whole genome shotgun (WGS) entry which is preliminary data.</text>
</comment>
<organism evidence="3 4">
    <name type="scientific">Thalassoglobus neptunius</name>
    <dbReference type="NCBI Taxonomy" id="1938619"/>
    <lineage>
        <taxon>Bacteria</taxon>
        <taxon>Pseudomonadati</taxon>
        <taxon>Planctomycetota</taxon>
        <taxon>Planctomycetia</taxon>
        <taxon>Planctomycetales</taxon>
        <taxon>Planctomycetaceae</taxon>
        <taxon>Thalassoglobus</taxon>
    </lineage>
</organism>
<keyword evidence="4" id="KW-1185">Reference proteome</keyword>
<keyword evidence="2" id="KW-0472">Membrane</keyword>
<dbReference type="Proteomes" id="UP000317243">
    <property type="component" value="Unassembled WGS sequence"/>
</dbReference>
<dbReference type="OrthoDB" id="219623at2"/>
<protein>
    <submittedName>
        <fullName evidence="3">Uncharacterized protein</fullName>
    </submittedName>
</protein>
<dbReference type="RefSeq" id="WP_146508895.1">
    <property type="nucleotide sequence ID" value="NZ_SIHI01000001.1"/>
</dbReference>
<gene>
    <name evidence="3" type="ORF">KOR42_18510</name>
</gene>
<feature type="region of interest" description="Disordered" evidence="1">
    <location>
        <begin position="563"/>
        <end position="589"/>
    </location>
</feature>
<accession>A0A5C5X626</accession>
<feature type="transmembrane region" description="Helical" evidence="2">
    <location>
        <begin position="42"/>
        <end position="62"/>
    </location>
</feature>
<evidence type="ECO:0000313" key="3">
    <source>
        <dbReference type="EMBL" id="TWT58476.1"/>
    </source>
</evidence>
<keyword evidence="2" id="KW-1133">Transmembrane helix</keyword>
<sequence>MRLIPNRWQRVRRDSSNANSKNLFAAPDVGESVENSNRRGGAVIIMVVALTTTLVIIGLFIFNFSTQEKAIADAFASIKPLEIDPDPIFDFGLEQVLVKTDPQFENSALHFGDTYSRWSMLGHVVGPIDSTTGQPGTANFYSGQGITIVPTGANSFDVNYDGDPTTSRSEADFVLNYSAIANSGNAIDPTTTPELGFNPAAGYTYPDINSLFLSMDYIDPVSELRVVKPSFALPGYFPGLNFRNWYTNAQTEAQVLRPHLLHEYMNGDRRYISAVGGRVAESGDRNRLITPFPFRVDVNGDSEDLNGNGTLDPGEDGYYDPALNNGQIDGENSMGVYDGTGTYDLDADLDGDGITDSIAIDLDHPMIDLPGGRQVVPIYFWKIIDQDALLNTNVHGNLADFNLRSTNNNQPGGVASIREQILNRSDWAHFSNLGMSPSEVNPLIALYAELNPMPSTGEFVEQSPEAKAAAAVAIRGMAADRSSATIPYPAPAANVLTRLQTANIEHASMLLGRPEFEPTTLAFASNVDWLGRYGFDDGQLRAGLANEGSATPSGRYPVPGAILGSGSPPDDDVDSNNNAATRGGGMIRTPNAQSRLQVDIPPFVHPLDYIGVGNQQIANGSVVHQTATPMPPIFEGERFLASGGIPDTPVQWPEYPGAAPWQNQGQIMADGNTLHRTYIDAISDGSGSLQPLSIDGLVNEENEFNPNLSFPNQFDSRFTPDEIAALHLSDGDWRQLSLVSRLRNLAPWNFQYNRQAALIRSQFTTDSWDRNELSFSPFVSDMYRQWEFNPTTDPDVPNSFPPSFGPIAARIPPSQHEQGIISTADPYRPEVRRLLTILNDRSAFADRDNQRPQQKLNLNRILSDDTIANGEDAFDAQSNPEYRDLVPHPLELVDSSGNPLPGDPNYLTIPLPQDNVIDAAAWNTAGYPTLDLIASDPYAQEWWAQYDRQRLARDIYVLLYTVAGYDPNQLAPNDNPDGTDVTTTPIGPEIAREMAQFAVNYVDALDRDDVITKFIYDDNLSDGWDASPSGTVYGVESQPLAFSEVLLIESDPDSSDNGRTLHDESSSPDGHRFLYVELRNLSPFPVELKNESWRIARVPVGVTPEITDVAVEFRERAIGDYRTIDPGSNFIIGCHDNNVVNGAGLSIGSDFYVNINSDTQSDPLQLIIPKPQPPAAEVTDNNQDPPSRLSLDLTPSGSAALPEHDPGYRRFVAGDPTSTFPGNPTPTSLVAQYVVGDPADDFYLVLQRRRHLDAQGVGQGDEWIEVDRIKVTASEFQKDVPYAAFPGSGNQAALTDWLDNLVSHERLHPYDYIAQDHPGQGAGTYRNHTLHEDFPVRMMPVPAPHPNPEFNSPNQVWIDQEGAGTPYPYWQPHFDRDLSSWVELLSVPIYGYLGWTATQANDPYIPTAAEDQQFYGGPIGNLVQGGAMTGSRTAQVRFLDPTTGLPSLSVIGNRWYRLLNFVDVPPPSNWDVAGYEVAKHRRLPGKINLNTLRHEPVLAGLVDDWLHHDHFDPSRDPTDDILELNPAERRWVDQLLRARDGVNGGNRQAPGTHLAQPFRPLGYIDPVNPALSVEKTILRKNNSNGTLPNLNQLGLFEARPSDDFGNDTVDHHTRHRLLAKVANNSTTRSHVFAIWGGFDLHEAHRIQASGNIQVGGRAADLPRYRMFCVVDLSRLEEAYDPVTNSFDFRKFIIHRQLLP</sequence>
<proteinExistence type="predicted"/>
<name>A0A5C5X626_9PLAN</name>
<keyword evidence="2" id="KW-0812">Transmembrane</keyword>
<evidence type="ECO:0000256" key="2">
    <source>
        <dbReference type="SAM" id="Phobius"/>
    </source>
</evidence>
<feature type="region of interest" description="Disordered" evidence="1">
    <location>
        <begin position="1170"/>
        <end position="1206"/>
    </location>
</feature>
<evidence type="ECO:0000256" key="1">
    <source>
        <dbReference type="SAM" id="MobiDB-lite"/>
    </source>
</evidence>
<evidence type="ECO:0000313" key="4">
    <source>
        <dbReference type="Proteomes" id="UP000317243"/>
    </source>
</evidence>